<name>A0A506TWP8_9HYPH</name>
<dbReference type="OrthoDB" id="9803665at2"/>
<gene>
    <name evidence="8" type="ORF">FJU08_22175</name>
</gene>
<evidence type="ECO:0000256" key="7">
    <source>
        <dbReference type="RuleBase" id="RU000382"/>
    </source>
</evidence>
<dbReference type="InterPro" id="IPR010977">
    <property type="entry name" value="Aromatic_deC"/>
</dbReference>
<dbReference type="InterPro" id="IPR015424">
    <property type="entry name" value="PyrdxlP-dep_Trfase"/>
</dbReference>
<dbReference type="GO" id="GO:0019752">
    <property type="term" value="P:carboxylic acid metabolic process"/>
    <property type="evidence" value="ECO:0007669"/>
    <property type="project" value="InterPro"/>
</dbReference>
<evidence type="ECO:0000313" key="9">
    <source>
        <dbReference type="Proteomes" id="UP000318801"/>
    </source>
</evidence>
<keyword evidence="9" id="KW-1185">Reference proteome</keyword>
<evidence type="ECO:0000256" key="3">
    <source>
        <dbReference type="ARBA" id="ARBA00022793"/>
    </source>
</evidence>
<comment type="similarity">
    <text evidence="2 7">Belongs to the group II decarboxylase family.</text>
</comment>
<dbReference type="GO" id="GO:0030170">
    <property type="term" value="F:pyridoxal phosphate binding"/>
    <property type="evidence" value="ECO:0007669"/>
    <property type="project" value="InterPro"/>
</dbReference>
<keyword evidence="4 6" id="KW-0663">Pyridoxal phosphate</keyword>
<dbReference type="PANTHER" id="PTHR11999">
    <property type="entry name" value="GROUP II PYRIDOXAL-5-PHOSPHATE DECARBOXYLASE"/>
    <property type="match status" value="1"/>
</dbReference>
<comment type="caution">
    <text evidence="8">The sequence shown here is derived from an EMBL/GenBank/DDBJ whole genome shotgun (WGS) entry which is preliminary data.</text>
</comment>
<dbReference type="GO" id="GO:0016831">
    <property type="term" value="F:carboxy-lyase activity"/>
    <property type="evidence" value="ECO:0007669"/>
    <property type="project" value="UniProtKB-KW"/>
</dbReference>
<keyword evidence="8" id="KW-0808">Transferase</keyword>
<keyword evidence="8" id="KW-0032">Aminotransferase</keyword>
<dbReference type="GO" id="GO:0006520">
    <property type="term" value="P:amino acid metabolic process"/>
    <property type="evidence" value="ECO:0007669"/>
    <property type="project" value="InterPro"/>
</dbReference>
<evidence type="ECO:0000256" key="2">
    <source>
        <dbReference type="ARBA" id="ARBA00009533"/>
    </source>
</evidence>
<dbReference type="PRINTS" id="PR00800">
    <property type="entry name" value="YHDCRBOXLASE"/>
</dbReference>
<dbReference type="InterPro" id="IPR015422">
    <property type="entry name" value="PyrdxlP-dep_Trfase_small"/>
</dbReference>
<protein>
    <submittedName>
        <fullName evidence="8">Aminotransferase class V-fold PLP-dependent enzyme</fullName>
    </submittedName>
</protein>
<dbReference type="InterPro" id="IPR015421">
    <property type="entry name" value="PyrdxlP-dep_Trfase_major"/>
</dbReference>
<dbReference type="RefSeq" id="WP_141151218.1">
    <property type="nucleotide sequence ID" value="NZ_VHLG01000028.1"/>
</dbReference>
<dbReference type="Pfam" id="PF00282">
    <property type="entry name" value="Pyridoxal_deC"/>
    <property type="match status" value="1"/>
</dbReference>
<comment type="cofactor">
    <cofactor evidence="1 6 7">
        <name>pyridoxal 5'-phosphate</name>
        <dbReference type="ChEBI" id="CHEBI:597326"/>
    </cofactor>
</comment>
<sequence length="493" mass="53009">MVNAAGRALSGDEETLDPDDWDLAERSMHEMLASSIAHIRDVRSRPLWRPMPPEVCARFARPVPDAPTPLVHILDEIRDDLLPYSMGNIHPRFWMWFMGAGSLTGALADFLAAIDGSNLGGGNTAAARLDRQVIDWLKEMMGFPETASGTIVNGGAMANMIGLTVARNVMAGVDVRAEGVAAMPAPLRFYASDQVHSCHQKALEALGLGNKALLRVAATPEGSIDLSALEQAITRDRAAGIKPACVIATAGTVNAGAIDDLQAISELCEREGLWFHVDGCIGALLAIAPRHGGLVAGIERADSLALDPHKWLHVPFAAGCALVRDADAHRRAFALTPEYLEGKPRGIAGAAFLHDLNLGTSAGFAALKIWMTLKENGVAKFGRLIDQNIDQAEYLTARIEDEPHLKLMAPTRINIVNFRYDPGGLEDVALKVLNTEIMLRLQEDGIAAISDTTIKGQHSLRVAICNHRTRHDDLDRLIAELLGVAETIGVSVA</sequence>
<evidence type="ECO:0000256" key="1">
    <source>
        <dbReference type="ARBA" id="ARBA00001933"/>
    </source>
</evidence>
<dbReference type="GO" id="GO:0008483">
    <property type="term" value="F:transaminase activity"/>
    <property type="evidence" value="ECO:0007669"/>
    <property type="project" value="UniProtKB-KW"/>
</dbReference>
<dbReference type="Gene3D" id="3.90.1150.10">
    <property type="entry name" value="Aspartate Aminotransferase, domain 1"/>
    <property type="match status" value="1"/>
</dbReference>
<feature type="modified residue" description="N6-(pyridoxal phosphate)lysine" evidence="6">
    <location>
        <position position="310"/>
    </location>
</feature>
<evidence type="ECO:0000256" key="6">
    <source>
        <dbReference type="PIRSR" id="PIRSR602129-50"/>
    </source>
</evidence>
<keyword evidence="5 7" id="KW-0456">Lyase</keyword>
<dbReference type="PANTHER" id="PTHR11999:SF70">
    <property type="entry name" value="MIP05841P"/>
    <property type="match status" value="1"/>
</dbReference>
<dbReference type="Gene3D" id="3.90.1150.170">
    <property type="match status" value="1"/>
</dbReference>
<accession>A0A506TWP8</accession>
<keyword evidence="3" id="KW-0210">Decarboxylase</keyword>
<organism evidence="8 9">
    <name type="scientific">Martelella alba</name>
    <dbReference type="NCBI Taxonomy" id="2590451"/>
    <lineage>
        <taxon>Bacteria</taxon>
        <taxon>Pseudomonadati</taxon>
        <taxon>Pseudomonadota</taxon>
        <taxon>Alphaproteobacteria</taxon>
        <taxon>Hyphomicrobiales</taxon>
        <taxon>Aurantimonadaceae</taxon>
        <taxon>Martelella</taxon>
    </lineage>
</organism>
<dbReference type="EMBL" id="VHLG01000028">
    <property type="protein sequence ID" value="TPW26503.1"/>
    <property type="molecule type" value="Genomic_DNA"/>
</dbReference>
<reference evidence="8 9" key="1">
    <citation type="submission" date="2019-06" db="EMBL/GenBank/DDBJ databases">
        <authorList>
            <person name="Li M."/>
        </authorList>
    </citation>
    <scope>NUCLEOTIDE SEQUENCE [LARGE SCALE GENOMIC DNA]</scope>
    <source>
        <strain evidence="8 9">BGMRC2036</strain>
    </source>
</reference>
<evidence type="ECO:0000256" key="5">
    <source>
        <dbReference type="ARBA" id="ARBA00023239"/>
    </source>
</evidence>
<dbReference type="Gene3D" id="3.40.640.10">
    <property type="entry name" value="Type I PLP-dependent aspartate aminotransferase-like (Major domain)"/>
    <property type="match status" value="1"/>
</dbReference>
<dbReference type="AlphaFoldDB" id="A0A506TWP8"/>
<dbReference type="SUPFAM" id="SSF53383">
    <property type="entry name" value="PLP-dependent transferases"/>
    <property type="match status" value="1"/>
</dbReference>
<evidence type="ECO:0000313" key="8">
    <source>
        <dbReference type="EMBL" id="TPW26503.1"/>
    </source>
</evidence>
<proteinExistence type="inferred from homology"/>
<dbReference type="Proteomes" id="UP000318801">
    <property type="component" value="Unassembled WGS sequence"/>
</dbReference>
<dbReference type="InterPro" id="IPR002129">
    <property type="entry name" value="PyrdxlP-dep_de-COase"/>
</dbReference>
<evidence type="ECO:0000256" key="4">
    <source>
        <dbReference type="ARBA" id="ARBA00022898"/>
    </source>
</evidence>